<dbReference type="STRING" id="4795.A0A225WMD9"/>
<keyword evidence="2" id="KW-1185">Reference proteome</keyword>
<reference evidence="2" key="1">
    <citation type="submission" date="2017-03" db="EMBL/GenBank/DDBJ databases">
        <title>Phytopthora megakarya and P. palmivora, two closely related causual agents of cacao black pod achieved similar genome size and gene model numbers by different mechanisms.</title>
        <authorList>
            <person name="Ali S."/>
            <person name="Shao J."/>
            <person name="Larry D.J."/>
            <person name="Kronmiller B."/>
            <person name="Shen D."/>
            <person name="Strem M.D."/>
            <person name="Melnick R.L."/>
            <person name="Guiltinan M.J."/>
            <person name="Tyler B.M."/>
            <person name="Meinhardt L.W."/>
            <person name="Bailey B.A."/>
        </authorList>
    </citation>
    <scope>NUCLEOTIDE SEQUENCE [LARGE SCALE GENOMIC DNA]</scope>
    <source>
        <strain evidence="2">zdho120</strain>
    </source>
</reference>
<evidence type="ECO:0000313" key="1">
    <source>
        <dbReference type="EMBL" id="OWZ18815.1"/>
    </source>
</evidence>
<evidence type="ECO:0008006" key="3">
    <source>
        <dbReference type="Google" id="ProtNLM"/>
    </source>
</evidence>
<evidence type="ECO:0000313" key="2">
    <source>
        <dbReference type="Proteomes" id="UP000198211"/>
    </source>
</evidence>
<protein>
    <recommendedName>
        <fullName evidence="3">DDE Tnp4 domain-containing protein</fullName>
    </recommendedName>
</protein>
<name>A0A225WMD9_9STRA</name>
<accession>A0A225WMD9</accession>
<dbReference type="Proteomes" id="UP000198211">
    <property type="component" value="Unassembled WGS sequence"/>
</dbReference>
<organism evidence="1 2">
    <name type="scientific">Phytophthora megakarya</name>
    <dbReference type="NCBI Taxonomy" id="4795"/>
    <lineage>
        <taxon>Eukaryota</taxon>
        <taxon>Sar</taxon>
        <taxon>Stramenopiles</taxon>
        <taxon>Oomycota</taxon>
        <taxon>Peronosporomycetes</taxon>
        <taxon>Peronosporales</taxon>
        <taxon>Peronosporaceae</taxon>
        <taxon>Phytophthora</taxon>
    </lineage>
</organism>
<sequence length="209" mass="24053">MKQTTSFASLSGILRAKYLKHPDIIRTREGVRNSMATMFEGNTVLHLHRFMYPKRWIDMAAMFGRAQQTKLVPMINHPDYYKNVPMSDDFTIIELEGPIFYFVVKFLDEKLKGFLFFDTPRIIKNLGRYCAAIDVKALGCIEGVWRFIDETFRRICGLSKGHQAMCNGHKRVHAMNFQTAVTPDGIISYISGPAVGRRHDLFMLNPSRL</sequence>
<dbReference type="EMBL" id="NBNE01000531">
    <property type="protein sequence ID" value="OWZ18815.1"/>
    <property type="molecule type" value="Genomic_DNA"/>
</dbReference>
<gene>
    <name evidence="1" type="ORF">PHMEG_0007022</name>
</gene>
<proteinExistence type="predicted"/>
<dbReference type="AlphaFoldDB" id="A0A225WMD9"/>
<comment type="caution">
    <text evidence="1">The sequence shown here is derived from an EMBL/GenBank/DDBJ whole genome shotgun (WGS) entry which is preliminary data.</text>
</comment>